<feature type="chain" id="PRO_5045151783" description="Outer membrane protein beta-barrel domain-containing protein" evidence="1">
    <location>
        <begin position="36"/>
        <end position="267"/>
    </location>
</feature>
<dbReference type="EMBL" id="CP043494">
    <property type="protein sequence ID" value="WNG46985.1"/>
    <property type="molecule type" value="Genomic_DNA"/>
</dbReference>
<gene>
    <name evidence="2" type="ORF">F0U60_24785</name>
</gene>
<feature type="signal peptide" evidence="1">
    <location>
        <begin position="1"/>
        <end position="35"/>
    </location>
</feature>
<evidence type="ECO:0008006" key="4">
    <source>
        <dbReference type="Google" id="ProtNLM"/>
    </source>
</evidence>
<proteinExistence type="predicted"/>
<organism evidence="2 3">
    <name type="scientific">Archangium minus</name>
    <dbReference type="NCBI Taxonomy" id="83450"/>
    <lineage>
        <taxon>Bacteria</taxon>
        <taxon>Pseudomonadati</taxon>
        <taxon>Myxococcota</taxon>
        <taxon>Myxococcia</taxon>
        <taxon>Myxococcales</taxon>
        <taxon>Cystobacterineae</taxon>
        <taxon>Archangiaceae</taxon>
        <taxon>Archangium</taxon>
    </lineage>
</organism>
<evidence type="ECO:0000256" key="1">
    <source>
        <dbReference type="SAM" id="SignalP"/>
    </source>
</evidence>
<dbReference type="RefSeq" id="WP_395823931.1">
    <property type="nucleotide sequence ID" value="NZ_CP043494.1"/>
</dbReference>
<protein>
    <recommendedName>
        <fullName evidence="4">Outer membrane protein beta-barrel domain-containing protein</fullName>
    </recommendedName>
</protein>
<evidence type="ECO:0000313" key="3">
    <source>
        <dbReference type="Proteomes" id="UP001611383"/>
    </source>
</evidence>
<dbReference type="Proteomes" id="UP001611383">
    <property type="component" value="Chromosome"/>
</dbReference>
<evidence type="ECO:0000313" key="2">
    <source>
        <dbReference type="EMBL" id="WNG46985.1"/>
    </source>
</evidence>
<sequence length="267" mass="29029">MSSNASQWRVGKGVRPVPLCFLISMLALSGAQAQASEAEVPHQSTDEGASAGMSPKLTPLGLYPLWENTGHVLGHGRLYVGTQSVEIGLLDRVQLGGRPFSFVFRTPNVHAKVSLLRNERLSIAAHAEALVFLPGSSEAFTSSNYVSRLDTRDVTLTVLPVGATASFTPVPWFQLHGTATVMGTFGNEVYVGRATVGASLVAQLLVREHHAFSTHVGEMGFWNHDFTLIGASYRFRIRWFEAQLGYFYRFMPDGGQSSPLLSLGAYL</sequence>
<keyword evidence="3" id="KW-1185">Reference proteome</keyword>
<reference evidence="2 3" key="1">
    <citation type="submission" date="2019-08" db="EMBL/GenBank/DDBJ databases">
        <title>Archangium and Cystobacter genomes.</title>
        <authorList>
            <person name="Chen I.-C.K."/>
            <person name="Wielgoss S."/>
        </authorList>
    </citation>
    <scope>NUCLEOTIDE SEQUENCE [LARGE SCALE GENOMIC DNA]</scope>
    <source>
        <strain evidence="2 3">Cbm 6</strain>
    </source>
</reference>
<keyword evidence="1" id="KW-0732">Signal</keyword>
<name>A0ABY9WTK0_9BACT</name>
<accession>A0ABY9WTK0</accession>